<sequence>MMNRMCDDFVIFHDFEKLNVHVTYTSTKAIFTISTRGKSEYSIYRAKDGAGKKIWISAELPGLPDLLISTLGELIDEYLKGRAK</sequence>
<reference evidence="1 2" key="1">
    <citation type="submission" date="2023-07" db="EMBL/GenBank/DDBJ databases">
        <authorList>
            <person name="Lian W.-H."/>
        </authorList>
    </citation>
    <scope>NUCLEOTIDE SEQUENCE [LARGE SCALE GENOMIC DNA]</scope>
    <source>
        <strain evidence="1 2">SYSU DXS3180</strain>
    </source>
</reference>
<protein>
    <submittedName>
        <fullName evidence="1">Uncharacterized protein</fullName>
    </submittedName>
</protein>
<dbReference type="RefSeq" id="WP_369331219.1">
    <property type="nucleotide sequence ID" value="NZ_JAULBC010000007.1"/>
</dbReference>
<evidence type="ECO:0000313" key="1">
    <source>
        <dbReference type="EMBL" id="MEX6689811.1"/>
    </source>
</evidence>
<proteinExistence type="predicted"/>
<gene>
    <name evidence="1" type="ORF">QTN47_20055</name>
</gene>
<accession>A0ABV3ZIU9</accession>
<keyword evidence="2" id="KW-1185">Reference proteome</keyword>
<organism evidence="1 2">
    <name type="scientific">Danxiaibacter flavus</name>
    <dbReference type="NCBI Taxonomy" id="3049108"/>
    <lineage>
        <taxon>Bacteria</taxon>
        <taxon>Pseudomonadati</taxon>
        <taxon>Bacteroidota</taxon>
        <taxon>Chitinophagia</taxon>
        <taxon>Chitinophagales</taxon>
        <taxon>Chitinophagaceae</taxon>
        <taxon>Danxiaibacter</taxon>
    </lineage>
</organism>
<comment type="caution">
    <text evidence="1">The sequence shown here is derived from an EMBL/GenBank/DDBJ whole genome shotgun (WGS) entry which is preliminary data.</text>
</comment>
<dbReference type="Proteomes" id="UP001560573">
    <property type="component" value="Unassembled WGS sequence"/>
</dbReference>
<dbReference type="EMBL" id="JAULBC010000007">
    <property type="protein sequence ID" value="MEX6689811.1"/>
    <property type="molecule type" value="Genomic_DNA"/>
</dbReference>
<evidence type="ECO:0000313" key="2">
    <source>
        <dbReference type="Proteomes" id="UP001560573"/>
    </source>
</evidence>
<name>A0ABV3ZIU9_9BACT</name>